<name>A0A9D4UCA2_ADICA</name>
<gene>
    <name evidence="2" type="ORF">GOP47_0019702</name>
</gene>
<dbReference type="Proteomes" id="UP000886520">
    <property type="component" value="Chromosome 19"/>
</dbReference>
<evidence type="ECO:0000256" key="1">
    <source>
        <dbReference type="SAM" id="MobiDB-lite"/>
    </source>
</evidence>
<organism evidence="2 3">
    <name type="scientific">Adiantum capillus-veneris</name>
    <name type="common">Maidenhair fern</name>
    <dbReference type="NCBI Taxonomy" id="13818"/>
    <lineage>
        <taxon>Eukaryota</taxon>
        <taxon>Viridiplantae</taxon>
        <taxon>Streptophyta</taxon>
        <taxon>Embryophyta</taxon>
        <taxon>Tracheophyta</taxon>
        <taxon>Polypodiopsida</taxon>
        <taxon>Polypodiidae</taxon>
        <taxon>Polypodiales</taxon>
        <taxon>Pteridineae</taxon>
        <taxon>Pteridaceae</taxon>
        <taxon>Vittarioideae</taxon>
        <taxon>Adiantum</taxon>
    </lineage>
</organism>
<evidence type="ECO:0000313" key="2">
    <source>
        <dbReference type="EMBL" id="KAI5065007.1"/>
    </source>
</evidence>
<feature type="region of interest" description="Disordered" evidence="1">
    <location>
        <begin position="1"/>
        <end position="40"/>
    </location>
</feature>
<proteinExistence type="predicted"/>
<sequence length="106" mass="11502">MRNPHHGKQDHQSLKPPRKTPVDRPSPAGATASIKASTPAGCSERLVELFETVTPGCLAGFEEETSSLHHTSEGLQPHSNRWKLSKVAEKLPIISGKKCGRFAVSH</sequence>
<dbReference type="AlphaFoldDB" id="A0A9D4UCA2"/>
<dbReference type="EMBL" id="JABFUD020000019">
    <property type="protein sequence ID" value="KAI5065007.1"/>
    <property type="molecule type" value="Genomic_DNA"/>
</dbReference>
<protein>
    <submittedName>
        <fullName evidence="2">Uncharacterized protein</fullName>
    </submittedName>
</protein>
<comment type="caution">
    <text evidence="2">The sequence shown here is derived from an EMBL/GenBank/DDBJ whole genome shotgun (WGS) entry which is preliminary data.</text>
</comment>
<evidence type="ECO:0000313" key="3">
    <source>
        <dbReference type="Proteomes" id="UP000886520"/>
    </source>
</evidence>
<accession>A0A9D4UCA2</accession>
<reference evidence="2" key="1">
    <citation type="submission" date="2021-01" db="EMBL/GenBank/DDBJ databases">
        <title>Adiantum capillus-veneris genome.</title>
        <authorList>
            <person name="Fang Y."/>
            <person name="Liao Q."/>
        </authorList>
    </citation>
    <scope>NUCLEOTIDE SEQUENCE</scope>
    <source>
        <strain evidence="2">H3</strain>
        <tissue evidence="2">Leaf</tissue>
    </source>
</reference>
<keyword evidence="3" id="KW-1185">Reference proteome</keyword>